<dbReference type="RefSeq" id="WP_273991103.1">
    <property type="nucleotide sequence ID" value="NZ_BAABQT010000026.1"/>
</dbReference>
<evidence type="ECO:0000313" key="2">
    <source>
        <dbReference type="Proteomes" id="UP001217044"/>
    </source>
</evidence>
<organism evidence="1 2">
    <name type="scientific">Deinococcus aquaticus</name>
    <dbReference type="NCBI Taxonomy" id="328692"/>
    <lineage>
        <taxon>Bacteria</taxon>
        <taxon>Thermotogati</taxon>
        <taxon>Deinococcota</taxon>
        <taxon>Deinococci</taxon>
        <taxon>Deinococcales</taxon>
        <taxon>Deinococcaceae</taxon>
        <taxon>Deinococcus</taxon>
    </lineage>
</organism>
<sequence>MDGQTVMGDVTGTFKLRGGSRPLSEPVILTHHLWCDQFSVVFAAATLK</sequence>
<dbReference type="EMBL" id="CP115166">
    <property type="protein sequence ID" value="WDA60324.1"/>
    <property type="molecule type" value="Genomic_DNA"/>
</dbReference>
<name>A0ABY7V6T2_9DEIO</name>
<proteinExistence type="predicted"/>
<reference evidence="1 2" key="1">
    <citation type="submission" date="2022-12" db="EMBL/GenBank/DDBJ databases">
        <title>Genome Sequence of Deinococcus aquaticus Type Strain PB314.</title>
        <authorList>
            <person name="Albert C."/>
            <person name="Hill J."/>
            <person name="Boren L."/>
            <person name="Scholz-Ng S."/>
            <person name="Fatema N."/>
            <person name="Grosso R."/>
            <person name="Soboslay E."/>
            <person name="Tuohy J."/>
        </authorList>
    </citation>
    <scope>NUCLEOTIDE SEQUENCE [LARGE SCALE GENOMIC DNA]</scope>
    <source>
        <strain evidence="1 2">PB-314</strain>
        <plasmid evidence="1 2">pDATS01</plasmid>
    </source>
</reference>
<geneLocation type="plasmid" evidence="1 2">
    <name>pDATS01</name>
</geneLocation>
<accession>A0ABY7V6T2</accession>
<gene>
    <name evidence="1" type="ORF">M8445_16675</name>
</gene>
<keyword evidence="1" id="KW-0614">Plasmid</keyword>
<evidence type="ECO:0000313" key="1">
    <source>
        <dbReference type="EMBL" id="WDA60324.1"/>
    </source>
</evidence>
<keyword evidence="2" id="KW-1185">Reference proteome</keyword>
<protein>
    <submittedName>
        <fullName evidence="1">Uncharacterized protein</fullName>
    </submittedName>
</protein>
<dbReference type="Proteomes" id="UP001217044">
    <property type="component" value="Plasmid pDATS01"/>
</dbReference>